<gene>
    <name evidence="1" type="ORF">H8S44_00605</name>
</gene>
<evidence type="ECO:0000313" key="1">
    <source>
        <dbReference type="EMBL" id="MBC5658285.1"/>
    </source>
</evidence>
<reference evidence="1" key="1">
    <citation type="submission" date="2020-08" db="EMBL/GenBank/DDBJ databases">
        <title>Genome public.</title>
        <authorList>
            <person name="Liu C."/>
            <person name="Sun Q."/>
        </authorList>
    </citation>
    <scope>NUCLEOTIDE SEQUENCE</scope>
    <source>
        <strain evidence="1">NSJ-68</strain>
    </source>
</reference>
<dbReference type="RefSeq" id="WP_003499635.1">
    <property type="nucleotide sequence ID" value="NZ_JACOOR010000001.1"/>
</dbReference>
<comment type="caution">
    <text evidence="1">The sequence shown here is derived from an EMBL/GenBank/DDBJ whole genome shotgun (WGS) entry which is preliminary data.</text>
</comment>
<dbReference type="InterPro" id="IPR027417">
    <property type="entry name" value="P-loop_NTPase"/>
</dbReference>
<dbReference type="EMBL" id="JACOOR010000001">
    <property type="protein sequence ID" value="MBC5658285.1"/>
    <property type="molecule type" value="Genomic_DNA"/>
</dbReference>
<dbReference type="AlphaFoldDB" id="A0A923RMC8"/>
<accession>A0A923RMC8</accession>
<keyword evidence="2" id="KW-1185">Reference proteome</keyword>
<dbReference type="Proteomes" id="UP000649345">
    <property type="component" value="Unassembled WGS sequence"/>
</dbReference>
<organism evidence="1 2">
    <name type="scientific">Anaerosacchariphilus hominis</name>
    <dbReference type="NCBI Taxonomy" id="2763017"/>
    <lineage>
        <taxon>Bacteria</taxon>
        <taxon>Bacillati</taxon>
        <taxon>Bacillota</taxon>
        <taxon>Clostridia</taxon>
        <taxon>Lachnospirales</taxon>
        <taxon>Lachnospiraceae</taxon>
        <taxon>Anaerosacchariphilus</taxon>
    </lineage>
</organism>
<dbReference type="Gene3D" id="3.40.50.300">
    <property type="entry name" value="P-loop containing nucleotide triphosphate hydrolases"/>
    <property type="match status" value="1"/>
</dbReference>
<dbReference type="GeneID" id="78198800"/>
<evidence type="ECO:0008006" key="3">
    <source>
        <dbReference type="Google" id="ProtNLM"/>
    </source>
</evidence>
<proteinExistence type="predicted"/>
<sequence>MGKVITVWGSPGSGKSMFCCILAKALTRDKRKAIIINADMNVPMLPVWLPEQIIQTNTSIGQVLSSVEIDTSLVASHVTVLKNYPFIGMMGYAAGENPLSYPEVKYTMVLQLIHAAAKLVDFVILDCSTSMTNVFTPAAIEAGDVVIRILTPDLKGINYLKAHQPLLVDERFRFSEHMTFAGLARPFHALDEMGYIIGGFDGLLPYSKEIDRCATEGGMFKAITYCNPKYTASLNKVLEILEQMELAEQSEDDAAYECEEDADE</sequence>
<dbReference type="SUPFAM" id="SSF52540">
    <property type="entry name" value="P-loop containing nucleoside triphosphate hydrolases"/>
    <property type="match status" value="1"/>
</dbReference>
<name>A0A923RMC8_9FIRM</name>
<protein>
    <recommendedName>
        <fullName evidence="3">ParA family protein</fullName>
    </recommendedName>
</protein>
<evidence type="ECO:0000313" key="2">
    <source>
        <dbReference type="Proteomes" id="UP000649345"/>
    </source>
</evidence>